<evidence type="ECO:0000313" key="3">
    <source>
        <dbReference type="Proteomes" id="UP001232445"/>
    </source>
</evidence>
<dbReference type="Pfam" id="PF05598">
    <property type="entry name" value="DUF772"/>
    <property type="match status" value="1"/>
</dbReference>
<organism evidence="2 3">
    <name type="scientific">Caldalkalibacillus uzonensis</name>
    <dbReference type="NCBI Taxonomy" id="353224"/>
    <lineage>
        <taxon>Bacteria</taxon>
        <taxon>Bacillati</taxon>
        <taxon>Bacillota</taxon>
        <taxon>Bacilli</taxon>
        <taxon>Bacillales</taxon>
        <taxon>Bacillaceae</taxon>
        <taxon>Caldalkalibacillus</taxon>
    </lineage>
</organism>
<dbReference type="RefSeq" id="WP_307343786.1">
    <property type="nucleotide sequence ID" value="NZ_JAUSUQ010000032.1"/>
</dbReference>
<keyword evidence="3" id="KW-1185">Reference proteome</keyword>
<evidence type="ECO:0000313" key="2">
    <source>
        <dbReference type="EMBL" id="MDQ0341101.1"/>
    </source>
</evidence>
<dbReference type="InterPro" id="IPR008490">
    <property type="entry name" value="Transposase_InsH_N"/>
</dbReference>
<feature type="domain" description="Transposase InsH N-terminal" evidence="1">
    <location>
        <begin position="44"/>
        <end position="127"/>
    </location>
</feature>
<comment type="caution">
    <text evidence="2">The sequence shown here is derived from an EMBL/GenBank/DDBJ whole genome shotgun (WGS) entry which is preliminary data.</text>
</comment>
<reference evidence="2 3" key="1">
    <citation type="submission" date="2023-07" db="EMBL/GenBank/DDBJ databases">
        <title>Genomic Encyclopedia of Type Strains, Phase IV (KMG-IV): sequencing the most valuable type-strain genomes for metagenomic binning, comparative biology and taxonomic classification.</title>
        <authorList>
            <person name="Goeker M."/>
        </authorList>
    </citation>
    <scope>NUCLEOTIDE SEQUENCE [LARGE SCALE GENOMIC DNA]</scope>
    <source>
        <strain evidence="2 3">DSM 17740</strain>
    </source>
</reference>
<protein>
    <recommendedName>
        <fullName evidence="1">Transposase InsH N-terminal domain-containing protein</fullName>
    </recommendedName>
</protein>
<gene>
    <name evidence="2" type="ORF">J2S00_003945</name>
</gene>
<sequence>MLRPSLTHEQFQTFVLEQLKRHYFSKGEIIPILFNQQELAKVWVTDLSKLRPLIQKQYSHRGRPAKDPLSKDPLCLFRSLLLMHFIGETSIDKWVTKMRAFPLWAIYSGFSPDEVPGAATFYDFQRRLWLNERPYQTYKIRKARRKPKRGTKKGEKAPLQKPGIVQRLVGHFMKHPGDPSKYPYYLLQQILKSCFVLPSAQKGLLGDLENLSVSGDGTSVRTGASRYGKPTCECMKNRVYRCSCPRRFSDPDASWGWDS</sequence>
<evidence type="ECO:0000259" key="1">
    <source>
        <dbReference type="Pfam" id="PF05598"/>
    </source>
</evidence>
<dbReference type="Proteomes" id="UP001232445">
    <property type="component" value="Unassembled WGS sequence"/>
</dbReference>
<proteinExistence type="predicted"/>
<dbReference type="EMBL" id="JAUSUQ010000032">
    <property type="protein sequence ID" value="MDQ0341101.1"/>
    <property type="molecule type" value="Genomic_DNA"/>
</dbReference>
<name>A0ABU0CY72_9BACI</name>
<accession>A0ABU0CY72</accession>